<keyword evidence="16 18" id="KW-0406">Ion transport</keyword>
<keyword evidence="6 18" id="KW-0109">Calcium transport</keyword>
<reference evidence="21 22" key="1">
    <citation type="journal article" date="2007" name="Nature">
        <title>The medaka draft genome and insights into vertebrate genome evolution.</title>
        <authorList>
            <person name="Kasahara M."/>
            <person name="Naruse K."/>
            <person name="Sasaki S."/>
            <person name="Nakatani Y."/>
            <person name="Qu W."/>
            <person name="Ahsan B."/>
            <person name="Yamada T."/>
            <person name="Nagayasu Y."/>
            <person name="Doi K."/>
            <person name="Kasai Y."/>
            <person name="Jindo T."/>
            <person name="Kobayashi D."/>
            <person name="Shimada A."/>
            <person name="Toyoda A."/>
            <person name="Kuroki Y."/>
            <person name="Fujiyama A."/>
            <person name="Sasaki T."/>
            <person name="Shimizu A."/>
            <person name="Asakawa S."/>
            <person name="Shimizu N."/>
            <person name="Hashimoto S."/>
            <person name="Yang J."/>
            <person name="Lee Y."/>
            <person name="Matsushima K."/>
            <person name="Sugano S."/>
            <person name="Sakaizumi M."/>
            <person name="Narita T."/>
            <person name="Ohishi K."/>
            <person name="Haga S."/>
            <person name="Ohta F."/>
            <person name="Nomoto H."/>
            <person name="Nogata K."/>
            <person name="Morishita T."/>
            <person name="Endo T."/>
            <person name="Shin-I T."/>
            <person name="Takeda H."/>
            <person name="Morishita S."/>
            <person name="Kohara Y."/>
        </authorList>
    </citation>
    <scope>NUCLEOTIDE SEQUENCE [LARGE SCALE GENOMIC DNA]</scope>
    <source>
        <strain evidence="21 22">Hd-rR</strain>
    </source>
</reference>
<dbReference type="GO" id="GO:0005886">
    <property type="term" value="C:plasma membrane"/>
    <property type="evidence" value="ECO:0007669"/>
    <property type="project" value="UniProtKB-SubCell"/>
</dbReference>
<evidence type="ECO:0000259" key="20">
    <source>
        <dbReference type="SMART" id="SM00831"/>
    </source>
</evidence>
<evidence type="ECO:0000256" key="16">
    <source>
        <dbReference type="ARBA" id="ARBA00023065"/>
    </source>
</evidence>
<evidence type="ECO:0000313" key="22">
    <source>
        <dbReference type="Proteomes" id="UP000001038"/>
    </source>
</evidence>
<gene>
    <name evidence="21" type="primary">atp2b2</name>
</gene>
<dbReference type="Gene3D" id="1.20.1110.10">
    <property type="entry name" value="Calcium-transporting ATPase, transmembrane domain"/>
    <property type="match status" value="2"/>
</dbReference>
<evidence type="ECO:0000256" key="11">
    <source>
        <dbReference type="ARBA" id="ARBA00022840"/>
    </source>
</evidence>
<comment type="catalytic activity">
    <reaction evidence="18">
        <text>Ca(2+)(in) + ATP + H2O = Ca(2+)(out) + ADP + phosphate + H(+)</text>
        <dbReference type="Rhea" id="RHEA:18105"/>
        <dbReference type="ChEBI" id="CHEBI:15377"/>
        <dbReference type="ChEBI" id="CHEBI:15378"/>
        <dbReference type="ChEBI" id="CHEBI:29108"/>
        <dbReference type="ChEBI" id="CHEBI:30616"/>
        <dbReference type="ChEBI" id="CHEBI:43474"/>
        <dbReference type="ChEBI" id="CHEBI:456216"/>
        <dbReference type="EC" id="7.2.2.10"/>
    </reaction>
</comment>
<dbReference type="Pfam" id="PF13246">
    <property type="entry name" value="Cation_ATPase"/>
    <property type="match status" value="1"/>
</dbReference>
<comment type="subcellular location">
    <subcellularLocation>
        <location evidence="1">Cell membrane</location>
        <topology evidence="1">Multi-pass membrane protein</topology>
    </subcellularLocation>
    <subcellularLocation>
        <location evidence="18">Membrane</location>
        <topology evidence="18">Multi-pass membrane protein</topology>
    </subcellularLocation>
</comment>
<feature type="compositionally biased region" description="Polar residues" evidence="19">
    <location>
        <begin position="312"/>
        <end position="327"/>
    </location>
</feature>
<reference evidence="21" key="3">
    <citation type="submission" date="2025-09" db="UniProtKB">
        <authorList>
            <consortium name="Ensembl"/>
        </authorList>
    </citation>
    <scope>IDENTIFICATION</scope>
    <source>
        <strain evidence="21">Hd-rR</strain>
    </source>
</reference>
<dbReference type="Pfam" id="PF12424">
    <property type="entry name" value="ATP_Ca_trans_C"/>
    <property type="match status" value="1"/>
</dbReference>
<dbReference type="Proteomes" id="UP000001038">
    <property type="component" value="Chromosome 5"/>
</dbReference>
<evidence type="ECO:0000256" key="2">
    <source>
        <dbReference type="ARBA" id="ARBA00006124"/>
    </source>
</evidence>
<dbReference type="SFLD" id="SFLDF00027">
    <property type="entry name" value="p-type_atpase"/>
    <property type="match status" value="1"/>
</dbReference>
<evidence type="ECO:0000256" key="4">
    <source>
        <dbReference type="ARBA" id="ARBA00022475"/>
    </source>
</evidence>
<keyword evidence="13" id="KW-0112">Calmodulin-binding</keyword>
<keyword evidence="4" id="KW-1003">Cell membrane</keyword>
<dbReference type="PANTHER" id="PTHR24093">
    <property type="entry name" value="CATION TRANSPORTING ATPASE"/>
    <property type="match status" value="1"/>
</dbReference>
<dbReference type="SUPFAM" id="SSF56784">
    <property type="entry name" value="HAD-like"/>
    <property type="match status" value="1"/>
</dbReference>
<accession>A0A3B3HR57</accession>
<dbReference type="InterPro" id="IPR023214">
    <property type="entry name" value="HAD_sf"/>
</dbReference>
<dbReference type="InterPro" id="IPR008250">
    <property type="entry name" value="ATPase_P-typ_transduc_dom_A_sf"/>
</dbReference>
<dbReference type="GO" id="GO:0005516">
    <property type="term" value="F:calmodulin binding"/>
    <property type="evidence" value="ECO:0007669"/>
    <property type="project" value="UniProtKB-KW"/>
</dbReference>
<dbReference type="InterPro" id="IPR001757">
    <property type="entry name" value="P_typ_ATPase"/>
</dbReference>
<dbReference type="Bgee" id="ENSORLG00000004673">
    <property type="expression patterns" value="Expressed in brain and 7 other cell types or tissues"/>
</dbReference>
<dbReference type="NCBIfam" id="TIGR01494">
    <property type="entry name" value="ATPase_P-type"/>
    <property type="match status" value="3"/>
</dbReference>
<dbReference type="Pfam" id="PF00689">
    <property type="entry name" value="Cation_ATPase_C"/>
    <property type="match status" value="1"/>
</dbReference>
<keyword evidence="15 18" id="KW-1133">Transmembrane helix</keyword>
<dbReference type="SUPFAM" id="SSF81660">
    <property type="entry name" value="Metal cation-transporting ATPase, ATP-binding domain N"/>
    <property type="match status" value="1"/>
</dbReference>
<reference evidence="21" key="2">
    <citation type="submission" date="2025-08" db="UniProtKB">
        <authorList>
            <consortium name="Ensembl"/>
        </authorList>
    </citation>
    <scope>IDENTIFICATION</scope>
    <source>
        <strain evidence="21">Hd-rR</strain>
    </source>
</reference>
<dbReference type="SFLD" id="SFLDG00002">
    <property type="entry name" value="C1.7:_P-type_atpase_like"/>
    <property type="match status" value="1"/>
</dbReference>
<evidence type="ECO:0000256" key="13">
    <source>
        <dbReference type="ARBA" id="ARBA00022860"/>
    </source>
</evidence>
<feature type="transmembrane region" description="Helical" evidence="18">
    <location>
        <begin position="938"/>
        <end position="956"/>
    </location>
</feature>
<dbReference type="InterPro" id="IPR006408">
    <property type="entry name" value="P-type_ATPase_IIB"/>
</dbReference>
<keyword evidence="12" id="KW-0460">Magnesium</keyword>
<evidence type="ECO:0000256" key="19">
    <source>
        <dbReference type="SAM" id="MobiDB-lite"/>
    </source>
</evidence>
<evidence type="ECO:0000256" key="5">
    <source>
        <dbReference type="ARBA" id="ARBA00022553"/>
    </source>
</evidence>
<dbReference type="FunFam" id="1.20.1110.10:FF:000001">
    <property type="entry name" value="Calcium-transporting ATPase"/>
    <property type="match status" value="1"/>
</dbReference>
<dbReference type="InterPro" id="IPR018303">
    <property type="entry name" value="ATPase_P-typ_P_site"/>
</dbReference>
<dbReference type="FunFam" id="3.40.1110.10:FF:000032">
    <property type="entry name" value="Calcium-transporting ATPase"/>
    <property type="match status" value="1"/>
</dbReference>
<dbReference type="InterPro" id="IPR036412">
    <property type="entry name" value="HAD-like_sf"/>
</dbReference>
<evidence type="ECO:0000256" key="3">
    <source>
        <dbReference type="ARBA" id="ARBA00022448"/>
    </source>
</evidence>
<dbReference type="Pfam" id="PF00690">
    <property type="entry name" value="Cation_ATPase_N"/>
    <property type="match status" value="1"/>
</dbReference>
<evidence type="ECO:0000256" key="17">
    <source>
        <dbReference type="ARBA" id="ARBA00023136"/>
    </source>
</evidence>
<dbReference type="InterPro" id="IPR059000">
    <property type="entry name" value="ATPase_P-type_domA"/>
</dbReference>
<dbReference type="FunFam" id="1.20.1110.10:FF:000008">
    <property type="entry name" value="Calcium-transporting ATPase"/>
    <property type="match status" value="1"/>
</dbReference>
<keyword evidence="10 18" id="KW-0106">Calcium</keyword>
<dbReference type="InterPro" id="IPR004014">
    <property type="entry name" value="ATPase_P-typ_cation-transptr_N"/>
</dbReference>
<dbReference type="EC" id="7.2.2.10" evidence="18"/>
<comment type="caution">
    <text evidence="18">Lacks conserved residue(s) required for the propagation of feature annotation.</text>
</comment>
<dbReference type="GO" id="GO:0046872">
    <property type="term" value="F:metal ion binding"/>
    <property type="evidence" value="ECO:0007669"/>
    <property type="project" value="UniProtKB-KW"/>
</dbReference>
<organism evidence="21 22">
    <name type="scientific">Oryzias latipes</name>
    <name type="common">Japanese rice fish</name>
    <name type="synonym">Japanese killifish</name>
    <dbReference type="NCBI Taxonomy" id="8090"/>
    <lineage>
        <taxon>Eukaryota</taxon>
        <taxon>Metazoa</taxon>
        <taxon>Chordata</taxon>
        <taxon>Craniata</taxon>
        <taxon>Vertebrata</taxon>
        <taxon>Euteleostomi</taxon>
        <taxon>Actinopterygii</taxon>
        <taxon>Neopterygii</taxon>
        <taxon>Teleostei</taxon>
        <taxon>Neoteleostei</taxon>
        <taxon>Acanthomorphata</taxon>
        <taxon>Ovalentaria</taxon>
        <taxon>Atherinomorphae</taxon>
        <taxon>Beloniformes</taxon>
        <taxon>Adrianichthyidae</taxon>
        <taxon>Oryziinae</taxon>
        <taxon>Oryzias</taxon>
    </lineage>
</organism>
<evidence type="ECO:0000256" key="12">
    <source>
        <dbReference type="ARBA" id="ARBA00022842"/>
    </source>
</evidence>
<dbReference type="Gene3D" id="3.40.50.1000">
    <property type="entry name" value="HAD superfamily/HAD-like"/>
    <property type="match status" value="1"/>
</dbReference>
<dbReference type="RefSeq" id="XP_011473147.1">
    <property type="nucleotide sequence ID" value="XM_011474845.3"/>
</dbReference>
<feature type="transmembrane region" description="Helical" evidence="18">
    <location>
        <begin position="861"/>
        <end position="880"/>
    </location>
</feature>
<dbReference type="AlphaFoldDB" id="A0A3B3HR57"/>
<evidence type="ECO:0000256" key="1">
    <source>
        <dbReference type="ARBA" id="ARBA00004651"/>
    </source>
</evidence>
<dbReference type="InterPro" id="IPR023298">
    <property type="entry name" value="ATPase_P-typ_TM_dom_sf"/>
</dbReference>
<evidence type="ECO:0000256" key="14">
    <source>
        <dbReference type="ARBA" id="ARBA00022967"/>
    </source>
</evidence>
<keyword evidence="5" id="KW-0597">Phosphoprotein</keyword>
<dbReference type="CTD" id="491"/>
<feature type="compositionally biased region" description="Basic and acidic residues" evidence="19">
    <location>
        <begin position="351"/>
        <end position="363"/>
    </location>
</feature>
<dbReference type="GO" id="GO:0005388">
    <property type="term" value="F:P-type calcium transporter activity"/>
    <property type="evidence" value="ECO:0007669"/>
    <property type="project" value="UniProtKB-EC"/>
</dbReference>
<comment type="function">
    <text evidence="18">Catalyzes the hydrolysis of ATP coupled with the transport of calcium.</text>
</comment>
<dbReference type="Gene3D" id="3.40.1110.10">
    <property type="entry name" value="Calcium-transporting ATPase, cytoplasmic domain N"/>
    <property type="match status" value="1"/>
</dbReference>
<evidence type="ECO:0000256" key="8">
    <source>
        <dbReference type="ARBA" id="ARBA00022723"/>
    </source>
</evidence>
<dbReference type="InterPro" id="IPR044492">
    <property type="entry name" value="P_typ_ATPase_HD_dom"/>
</dbReference>
<dbReference type="OrthoDB" id="116380at2759"/>
<feature type="transmembrane region" description="Helical" evidence="18">
    <location>
        <begin position="1046"/>
        <end position="1067"/>
    </location>
</feature>
<dbReference type="Gene3D" id="2.70.150.10">
    <property type="entry name" value="Calcium-transporting ATPase, cytoplasmic transduction domain A"/>
    <property type="match status" value="1"/>
</dbReference>
<dbReference type="FunFam" id="2.70.150.10:FF:000001">
    <property type="entry name" value="Calcium-transporting ATPase"/>
    <property type="match status" value="1"/>
</dbReference>
<dbReference type="SFLD" id="SFLDS00003">
    <property type="entry name" value="Haloacid_Dehalogenase"/>
    <property type="match status" value="1"/>
</dbReference>
<feature type="region of interest" description="Disordered" evidence="19">
    <location>
        <begin position="1158"/>
        <end position="1196"/>
    </location>
</feature>
<keyword evidence="8" id="KW-0479">Metal-binding</keyword>
<dbReference type="PANTHER" id="PTHR24093:SF377">
    <property type="entry name" value="PLASMA MEMBRANE CALCIUM-TRANSPORTING ATPASE 2"/>
    <property type="match status" value="1"/>
</dbReference>
<feature type="compositionally biased region" description="Low complexity" evidence="19">
    <location>
        <begin position="1183"/>
        <end position="1194"/>
    </location>
</feature>
<proteinExistence type="inferred from homology"/>
<evidence type="ECO:0000256" key="15">
    <source>
        <dbReference type="ARBA" id="ARBA00022989"/>
    </source>
</evidence>
<dbReference type="PROSITE" id="PS00154">
    <property type="entry name" value="ATPASE_E1_E2"/>
    <property type="match status" value="1"/>
</dbReference>
<dbReference type="Ensembl" id="ENSORLT00000037705.1">
    <property type="protein sequence ID" value="ENSORLP00000034374.1"/>
    <property type="gene ID" value="ENSORLG00000004673.2"/>
</dbReference>
<dbReference type="GO" id="GO:0005524">
    <property type="term" value="F:ATP binding"/>
    <property type="evidence" value="ECO:0007669"/>
    <property type="project" value="UniProtKB-KW"/>
</dbReference>
<dbReference type="Pfam" id="PF00122">
    <property type="entry name" value="E1-E2_ATPase"/>
    <property type="match status" value="1"/>
</dbReference>
<comment type="similarity">
    <text evidence="2 18">Belongs to the cation transport ATPase (P-type) (TC 3.A.3) family. Type IIB subfamily.</text>
</comment>
<protein>
    <recommendedName>
        <fullName evidence="18">Calcium-transporting ATPase</fullName>
        <ecNumber evidence="18">7.2.2.10</ecNumber>
    </recommendedName>
</protein>
<dbReference type="FunFam" id="1.20.1110.10:FF:000002">
    <property type="entry name" value="Calcium-transporting ATPase"/>
    <property type="match status" value="1"/>
</dbReference>
<dbReference type="FunFam" id="3.40.50.1000:FF:000007">
    <property type="entry name" value="Calcium-transporting ATPase"/>
    <property type="match status" value="1"/>
</dbReference>
<dbReference type="InterPro" id="IPR022141">
    <property type="entry name" value="ATP_Ca_trans_C"/>
</dbReference>
<dbReference type="InterPro" id="IPR006068">
    <property type="entry name" value="ATPase_P-typ_cation-transptr_C"/>
</dbReference>
<dbReference type="InterPro" id="IPR023299">
    <property type="entry name" value="ATPase_P-typ_cyto_dom_N"/>
</dbReference>
<evidence type="ECO:0000256" key="18">
    <source>
        <dbReference type="RuleBase" id="RU361146"/>
    </source>
</evidence>
<feature type="compositionally biased region" description="Basic and acidic residues" evidence="19">
    <location>
        <begin position="298"/>
        <end position="311"/>
    </location>
</feature>
<keyword evidence="9 18" id="KW-0547">Nucleotide-binding</keyword>
<keyword evidence="7 18" id="KW-0812">Transmembrane</keyword>
<evidence type="ECO:0000256" key="10">
    <source>
        <dbReference type="ARBA" id="ARBA00022837"/>
    </source>
</evidence>
<dbReference type="PRINTS" id="PR00121">
    <property type="entry name" value="NAKATPASE"/>
</dbReference>
<feature type="transmembrane region" description="Helical" evidence="18">
    <location>
        <begin position="976"/>
        <end position="994"/>
    </location>
</feature>
<feature type="transmembrane region" description="Helical" evidence="18">
    <location>
        <begin position="419"/>
        <end position="452"/>
    </location>
</feature>
<feature type="domain" description="Cation-transporting P-type ATPase N-terminal" evidence="20">
    <location>
        <begin position="49"/>
        <end position="123"/>
    </location>
</feature>
<keyword evidence="14" id="KW-1278">Translocase</keyword>
<keyword evidence="11 18" id="KW-0067">ATP-binding</keyword>
<name>A0A3B3HR57_ORYLA</name>
<dbReference type="NCBIfam" id="TIGR01517">
    <property type="entry name" value="ATPase-IIB_Ca"/>
    <property type="match status" value="1"/>
</dbReference>
<dbReference type="PRINTS" id="PR00119">
    <property type="entry name" value="CATATPASE"/>
</dbReference>
<dbReference type="GeneID" id="101156400"/>
<dbReference type="SUPFAM" id="SSF81653">
    <property type="entry name" value="Calcium ATPase, transduction domain A"/>
    <property type="match status" value="1"/>
</dbReference>
<dbReference type="GO" id="GO:0016887">
    <property type="term" value="F:ATP hydrolysis activity"/>
    <property type="evidence" value="ECO:0007669"/>
    <property type="project" value="InterPro"/>
</dbReference>
<dbReference type="SMART" id="SM00831">
    <property type="entry name" value="Cation_ATPase_N"/>
    <property type="match status" value="1"/>
</dbReference>
<dbReference type="CDD" id="cd02081">
    <property type="entry name" value="P-type_ATPase_Ca_PMCA-like"/>
    <property type="match status" value="1"/>
</dbReference>
<dbReference type="Pfam" id="PF08282">
    <property type="entry name" value="Hydrolase_3"/>
    <property type="match status" value="1"/>
</dbReference>
<keyword evidence="17 18" id="KW-0472">Membrane</keyword>
<evidence type="ECO:0000256" key="7">
    <source>
        <dbReference type="ARBA" id="ARBA00022692"/>
    </source>
</evidence>
<keyword evidence="22" id="KW-1185">Reference proteome</keyword>
<evidence type="ECO:0000256" key="6">
    <source>
        <dbReference type="ARBA" id="ARBA00022568"/>
    </source>
</evidence>
<dbReference type="GO" id="GO:0098978">
    <property type="term" value="C:glutamatergic synapse"/>
    <property type="evidence" value="ECO:0007669"/>
    <property type="project" value="UniProtKB-ARBA"/>
</dbReference>
<evidence type="ECO:0000256" key="9">
    <source>
        <dbReference type="ARBA" id="ARBA00022741"/>
    </source>
</evidence>
<dbReference type="GeneTree" id="ENSGT00940000166500"/>
<feature type="transmembrane region" description="Helical" evidence="18">
    <location>
        <begin position="376"/>
        <end position="399"/>
    </location>
</feature>
<keyword evidence="3 18" id="KW-0813">Transport</keyword>
<evidence type="ECO:0000313" key="21">
    <source>
        <dbReference type="Ensembl" id="ENSORLP00000034374.1"/>
    </source>
</evidence>
<feature type="region of interest" description="Disordered" evidence="19">
    <location>
        <begin position="298"/>
        <end position="363"/>
    </location>
</feature>
<dbReference type="SUPFAM" id="SSF81665">
    <property type="entry name" value="Calcium ATPase, transmembrane domain M"/>
    <property type="match status" value="1"/>
</dbReference>
<feature type="transmembrane region" description="Helical" evidence="18">
    <location>
        <begin position="1014"/>
        <end position="1034"/>
    </location>
</feature>
<sequence length="1226" mass="135363">MGDMSNSDFYAKNQRNEGNHAADFGCSVMDLRSLMELRGTEGVVKLQEDYGGVEGLCKRLKTSPTEGLLGVQADLDKRKEIFGKNLIPPKKPKTFLQLVWEALQDVTLIILELAALISLGLSFYHPPGESGGEMCGSAAGGVEDEGEADAGWIEGAAILLSVVCVVIVTAFNDWSKEKQFRGLQSRIEQEQKFQVVRGSQVIQLPVADILVGDIAQIKYGDLLPADGVLIQGNDLKIDESSLTGESDHVKKAADKDPMLLSGTHVMEGSGRMVVTAVGVNSQTGIIFTLLGAGVEEEEKKEKKGGAVEDGHQNTGKMQDGNMESNQIKVKKQDGAAAMEMQPLKSAEGGEADEKEKKKVSAPKKEKSVLQGKLTKLAVQIGYAGLVMSSITVTILVLYFSIDNFVMKKRPWMAECTPIYVQYFVKFFIIGVTVLVVAVPEGLPLAVTISLAYSVKKMMKDNNLVRHLDACETMGNATAICSDKTGTLTTNRMTAVQCYIGDVHYKKIPDPGVLPPKSLDLLINAIAINSAYTTKILPPDKEGGLPKQVGNKTECGLLGLILELKRDYQPIRNQIPEEKLYKVYTFNSVRKSMSTVIKLPDGSFRMYSKGASEIVLKKCSHILNEVGELRVFRPRDKDEMVKKVIEPMACEGLRTICVAYRDFSNDPEPNWDDENNILNDLTAICVVGIEDPVRPEVPDAIQKCQRAGITVRMVTGDNINTARAIAIKCGIIHPGEDFLCIDGKEFNRRIRNEKGEVEQERIDKVWPKLRVLARSSPTDKHTLVKGIIDSTMADQRQVVAVTGDGTNDGPALKKADVGFAMGIAGTDVAKEASDIILTDDNFSSIVKAVMWGRNVYDSISKFLQFQLTVNVVAVIVAFTGACITQDSPLKAVQMLWVNLIMDTFASLALATEPPNESLLKRKPYGRNKPLISSTMTKNILGHAVYQLVIIFTLLFVGEQIFDIDSGRDAPLHSPPSEHYTLIFNTFVMMQLFNEINARKIHGERNVFDGIFRNPIFCSIVFGTFVVQIVIVQFGGKPFSCQPLNLEKWMWCVFLGLGELVWGQVIATIPNLKLRFLRRAGQLTHKDELPEEDVNEENEEIDHAERELRRGQILWFRGLNRIQTQIRVVNAFRSSLYEGLEKPDSKTSIHNFMSHPEFRIDDSTPSIPLIDDTDDDSARRRRKYSSQPSSPNKNNNAIDSGINLTIDISKSAASSSPASPLHSLETSL</sequence>